<protein>
    <submittedName>
        <fullName evidence="1">DUF1491 family protein</fullName>
    </submittedName>
</protein>
<dbReference type="Proteomes" id="UP000309848">
    <property type="component" value="Unassembled WGS sequence"/>
</dbReference>
<dbReference type="OrthoDB" id="9809136at2"/>
<dbReference type="RefSeq" id="WP_135987009.1">
    <property type="nucleotide sequence ID" value="NZ_JAASQM010000003.1"/>
</dbReference>
<name>A0A4S1W788_9SPHN</name>
<gene>
    <name evidence="1" type="ORF">E5A74_17940</name>
</gene>
<dbReference type="InterPro" id="IPR009964">
    <property type="entry name" value="DUF1491"/>
</dbReference>
<proteinExistence type="predicted"/>
<dbReference type="EMBL" id="SRXU01000009">
    <property type="protein sequence ID" value="TGX38714.1"/>
    <property type="molecule type" value="Genomic_DNA"/>
</dbReference>
<dbReference type="Pfam" id="PF07372">
    <property type="entry name" value="DUF1491"/>
    <property type="match status" value="1"/>
</dbReference>
<accession>A0A4S1W788</accession>
<dbReference type="Gene3D" id="3.40.1530.20">
    <property type="entry name" value="Protein of unknown function (DUF1491)"/>
    <property type="match status" value="1"/>
</dbReference>
<comment type="caution">
    <text evidence="1">The sequence shown here is derived from an EMBL/GenBank/DDBJ whole genome shotgun (WGS) entry which is preliminary data.</text>
</comment>
<organism evidence="1 2">
    <name type="scientific">Sphingomonas naasensis</name>
    <dbReference type="NCBI Taxonomy" id="1344951"/>
    <lineage>
        <taxon>Bacteria</taxon>
        <taxon>Pseudomonadati</taxon>
        <taxon>Pseudomonadota</taxon>
        <taxon>Alphaproteobacteria</taxon>
        <taxon>Sphingomonadales</taxon>
        <taxon>Sphingomonadaceae</taxon>
        <taxon>Sphingomonas</taxon>
    </lineage>
</organism>
<sequence length="113" mass="12271">MMARLTSAMLVSALVRGADQRGGSAMVLAKGDATAGGILLLTYRKGTNPRFFERGLGPAGTPALIPAGPQDIGDEQAVSDYWERRRRFDSDLWVVELDIADAERFAAELLNLY</sequence>
<evidence type="ECO:0000313" key="2">
    <source>
        <dbReference type="Proteomes" id="UP000309848"/>
    </source>
</evidence>
<dbReference type="AlphaFoldDB" id="A0A4S1W788"/>
<keyword evidence="2" id="KW-1185">Reference proteome</keyword>
<evidence type="ECO:0000313" key="1">
    <source>
        <dbReference type="EMBL" id="TGX38714.1"/>
    </source>
</evidence>
<reference evidence="1 2" key="1">
    <citation type="submission" date="2019-04" db="EMBL/GenBank/DDBJ databases">
        <title>Sphingomonas psychrotolerans sp. nov., isolated from soil in the Tianshan Mountains, Xinjiang, China.</title>
        <authorList>
            <person name="Luo Y."/>
            <person name="Sheng H."/>
        </authorList>
    </citation>
    <scope>NUCLEOTIDE SEQUENCE [LARGE SCALE GENOMIC DNA]</scope>
    <source>
        <strain evidence="1 2">KIS18-15</strain>
    </source>
</reference>